<comment type="subcellular location">
    <subcellularLocation>
        <location evidence="1">Cytoplasm</location>
    </subcellularLocation>
</comment>
<keyword evidence="9" id="KW-0030">Aminoacyl-tRNA synthetase</keyword>
<dbReference type="InterPro" id="IPR007214">
    <property type="entry name" value="YbaK/aa-tRNA-synth-assoc-dom"/>
</dbReference>
<dbReference type="PANTHER" id="PTHR42753">
    <property type="entry name" value="MITOCHONDRIAL RIBOSOME PROTEIN L39/PROLYL-TRNA LIGASE FAMILY MEMBER"/>
    <property type="match status" value="1"/>
</dbReference>
<dbReference type="SUPFAM" id="SSF55681">
    <property type="entry name" value="Class II aaRS and biotin synthetases"/>
    <property type="match status" value="1"/>
</dbReference>
<reference evidence="13" key="1">
    <citation type="submission" date="2020-05" db="EMBL/GenBank/DDBJ databases">
        <authorList>
            <person name="Chiriac C."/>
            <person name="Salcher M."/>
            <person name="Ghai R."/>
            <person name="Kavagutti S V."/>
        </authorList>
    </citation>
    <scope>NUCLEOTIDE SEQUENCE</scope>
</reference>
<name>A0A6J7I3B9_9ZZZZ</name>
<evidence type="ECO:0000256" key="2">
    <source>
        <dbReference type="ARBA" id="ARBA00011738"/>
    </source>
</evidence>
<dbReference type="GO" id="GO:0004827">
    <property type="term" value="F:proline-tRNA ligase activity"/>
    <property type="evidence" value="ECO:0007669"/>
    <property type="project" value="UniProtKB-EC"/>
</dbReference>
<comment type="catalytic activity">
    <reaction evidence="11">
        <text>tRNA(Pro) + L-proline + ATP = L-prolyl-tRNA(Pro) + AMP + diphosphate</text>
        <dbReference type="Rhea" id="RHEA:14305"/>
        <dbReference type="Rhea" id="RHEA-COMP:9700"/>
        <dbReference type="Rhea" id="RHEA-COMP:9702"/>
        <dbReference type="ChEBI" id="CHEBI:30616"/>
        <dbReference type="ChEBI" id="CHEBI:33019"/>
        <dbReference type="ChEBI" id="CHEBI:60039"/>
        <dbReference type="ChEBI" id="CHEBI:78442"/>
        <dbReference type="ChEBI" id="CHEBI:78532"/>
        <dbReference type="ChEBI" id="CHEBI:456215"/>
        <dbReference type="EC" id="6.1.1.15"/>
    </reaction>
</comment>
<dbReference type="NCBIfam" id="NF006625">
    <property type="entry name" value="PRK09194.1"/>
    <property type="match status" value="1"/>
</dbReference>
<feature type="domain" description="Aminoacyl-transfer RNA synthetases class-II family profile" evidence="12">
    <location>
        <begin position="44"/>
        <end position="463"/>
    </location>
</feature>
<evidence type="ECO:0000256" key="1">
    <source>
        <dbReference type="ARBA" id="ARBA00004496"/>
    </source>
</evidence>
<keyword evidence="6" id="KW-0547">Nucleotide-binding</keyword>
<evidence type="ECO:0000256" key="7">
    <source>
        <dbReference type="ARBA" id="ARBA00022840"/>
    </source>
</evidence>
<dbReference type="CDD" id="cd04334">
    <property type="entry name" value="ProRS-INS"/>
    <property type="match status" value="1"/>
</dbReference>
<dbReference type="Pfam" id="PF04073">
    <property type="entry name" value="tRNA_edit"/>
    <property type="match status" value="1"/>
</dbReference>
<dbReference type="SUPFAM" id="SSF52954">
    <property type="entry name" value="Class II aaRS ABD-related"/>
    <property type="match status" value="1"/>
</dbReference>
<protein>
    <recommendedName>
        <fullName evidence="3">proline--tRNA ligase</fullName>
        <ecNumber evidence="3">6.1.1.15</ecNumber>
    </recommendedName>
    <alternativeName>
        <fullName evidence="10">Prolyl-tRNA synthetase</fullName>
    </alternativeName>
</protein>
<dbReference type="GO" id="GO:0005524">
    <property type="term" value="F:ATP binding"/>
    <property type="evidence" value="ECO:0007669"/>
    <property type="project" value="UniProtKB-KW"/>
</dbReference>
<dbReference type="Gene3D" id="3.30.930.10">
    <property type="entry name" value="Bira Bifunctional Protein, Domain 2"/>
    <property type="match status" value="2"/>
</dbReference>
<dbReference type="GO" id="GO:0002161">
    <property type="term" value="F:aminoacyl-tRNA deacylase activity"/>
    <property type="evidence" value="ECO:0007669"/>
    <property type="project" value="InterPro"/>
</dbReference>
<dbReference type="InterPro" id="IPR002316">
    <property type="entry name" value="Pro-tRNA-ligase_IIa"/>
</dbReference>
<dbReference type="InterPro" id="IPR050062">
    <property type="entry name" value="Pro-tRNA_synthetase"/>
</dbReference>
<dbReference type="EC" id="6.1.1.15" evidence="3"/>
<dbReference type="InterPro" id="IPR036621">
    <property type="entry name" value="Anticodon-bd_dom_sf"/>
</dbReference>
<dbReference type="Gene3D" id="3.40.50.800">
    <property type="entry name" value="Anticodon-binding domain"/>
    <property type="match status" value="1"/>
</dbReference>
<dbReference type="Pfam" id="PF03129">
    <property type="entry name" value="HGTP_anticodon"/>
    <property type="match status" value="1"/>
</dbReference>
<evidence type="ECO:0000313" key="13">
    <source>
        <dbReference type="EMBL" id="CAB4925295.1"/>
    </source>
</evidence>
<dbReference type="PANTHER" id="PTHR42753:SF2">
    <property type="entry name" value="PROLINE--TRNA LIGASE"/>
    <property type="match status" value="1"/>
</dbReference>
<dbReference type="GO" id="GO:0005829">
    <property type="term" value="C:cytosol"/>
    <property type="evidence" value="ECO:0007669"/>
    <property type="project" value="TreeGrafter"/>
</dbReference>
<organism evidence="13">
    <name type="scientific">freshwater metagenome</name>
    <dbReference type="NCBI Taxonomy" id="449393"/>
    <lineage>
        <taxon>unclassified sequences</taxon>
        <taxon>metagenomes</taxon>
        <taxon>ecological metagenomes</taxon>
    </lineage>
</organism>
<dbReference type="InterPro" id="IPR045864">
    <property type="entry name" value="aa-tRNA-synth_II/BPL/LPL"/>
</dbReference>
<dbReference type="InterPro" id="IPR036754">
    <property type="entry name" value="YbaK/aa-tRNA-synt-asso_dom_sf"/>
</dbReference>
<keyword evidence="4" id="KW-0963">Cytoplasm</keyword>
<dbReference type="Gene3D" id="3.90.960.10">
    <property type="entry name" value="YbaK/aminoacyl-tRNA synthetase-associated domain"/>
    <property type="match status" value="1"/>
</dbReference>
<dbReference type="InterPro" id="IPR006195">
    <property type="entry name" value="aa-tRNA-synth_II"/>
</dbReference>
<evidence type="ECO:0000256" key="9">
    <source>
        <dbReference type="ARBA" id="ARBA00023146"/>
    </source>
</evidence>
<evidence type="ECO:0000256" key="4">
    <source>
        <dbReference type="ARBA" id="ARBA00022490"/>
    </source>
</evidence>
<dbReference type="AlphaFoldDB" id="A0A6J7I3B9"/>
<dbReference type="EMBL" id="CAFBMX010000003">
    <property type="protein sequence ID" value="CAB4925295.1"/>
    <property type="molecule type" value="Genomic_DNA"/>
</dbReference>
<dbReference type="SUPFAM" id="SSF55826">
    <property type="entry name" value="YbaK/ProRS associated domain"/>
    <property type="match status" value="1"/>
</dbReference>
<evidence type="ECO:0000256" key="10">
    <source>
        <dbReference type="ARBA" id="ARBA00029731"/>
    </source>
</evidence>
<keyword evidence="8" id="KW-0648">Protein biosynthesis</keyword>
<evidence type="ECO:0000256" key="6">
    <source>
        <dbReference type="ARBA" id="ARBA00022741"/>
    </source>
</evidence>
<sequence length="565" mass="60542">MRMTSLLLPTEREAPADAEALSHVLGVRAGLIRQLGAGLWTWLPAGWRVHERAVGIIREEMNAIGGQEVLIPVLQPRDLWRRTGRGDLDEQFRLEDRKGSEMVLAMTHEEPMTFHMAQLVRSYRDLPKILYQFQTKGRDEPRPRAGVLRTREFIMKDAYSFDRDADGLEESYARHITAYDRIFDRAGLEWYRVESDVGMMGGSGAHEYMAPCPAGENEVALAPGYAANVEVASAEPQPVQLPAPSAAPQEVSTPGLTTVDQVSGHLGVPAGALLKAFPVVGETSGRLTLVLVRGDHRVNEVKLRNHLGEPVRAAHPAEIAAQIGPVGFIGPVGAQVPVVADLAIAQTGQGGWVAGANRPDAHLTGVEPGRDFAFEAADVRTVEEGDLVGGVPLRIEPAIEVGNIFRLGTRYSEPLGATFLDEAGVERPIVMGSYGIGPARIAAATIEQRADESGISWPRALAPWQVHVVALGKGAGPERDAAEVLYEQLLAAGIEALFDDRDAGAGEKFADAELLGCPLRITVGRRSLEEGHAEAQGRRSAVTLPGVPLGDGAVAAVTDLLAQLA</sequence>
<dbReference type="PROSITE" id="PS50862">
    <property type="entry name" value="AA_TRNA_LIGASE_II"/>
    <property type="match status" value="1"/>
</dbReference>
<proteinExistence type="predicted"/>
<evidence type="ECO:0000256" key="11">
    <source>
        <dbReference type="ARBA" id="ARBA00047671"/>
    </source>
</evidence>
<dbReference type="InterPro" id="IPR002314">
    <property type="entry name" value="aa-tRNA-synt_IIb"/>
</dbReference>
<keyword evidence="5" id="KW-0436">Ligase</keyword>
<dbReference type="GO" id="GO:0006433">
    <property type="term" value="P:prolyl-tRNA aminoacylation"/>
    <property type="evidence" value="ECO:0007669"/>
    <property type="project" value="InterPro"/>
</dbReference>
<gene>
    <name evidence="13" type="ORF">UFOPK3674_00811</name>
</gene>
<dbReference type="InterPro" id="IPR004154">
    <property type="entry name" value="Anticodon-bd"/>
</dbReference>
<evidence type="ECO:0000256" key="8">
    <source>
        <dbReference type="ARBA" id="ARBA00022917"/>
    </source>
</evidence>
<accession>A0A6J7I3B9</accession>
<evidence type="ECO:0000256" key="3">
    <source>
        <dbReference type="ARBA" id="ARBA00012831"/>
    </source>
</evidence>
<comment type="subunit">
    <text evidence="2">Homodimer.</text>
</comment>
<dbReference type="InterPro" id="IPR004500">
    <property type="entry name" value="Pro-tRNA-synth_IIa_bac-type"/>
</dbReference>
<dbReference type="PRINTS" id="PR01046">
    <property type="entry name" value="TRNASYNTHPRO"/>
</dbReference>
<dbReference type="Pfam" id="PF00587">
    <property type="entry name" value="tRNA-synt_2b"/>
    <property type="match status" value="1"/>
</dbReference>
<evidence type="ECO:0000259" key="12">
    <source>
        <dbReference type="PROSITE" id="PS50862"/>
    </source>
</evidence>
<dbReference type="InterPro" id="IPR044140">
    <property type="entry name" value="ProRS_anticodon_short"/>
</dbReference>
<dbReference type="CDD" id="cd00861">
    <property type="entry name" value="ProRS_anticodon_short"/>
    <property type="match status" value="1"/>
</dbReference>
<evidence type="ECO:0000256" key="5">
    <source>
        <dbReference type="ARBA" id="ARBA00022598"/>
    </source>
</evidence>
<dbReference type="NCBIfam" id="TIGR00409">
    <property type="entry name" value="proS_fam_II"/>
    <property type="match status" value="1"/>
</dbReference>
<keyword evidence="7" id="KW-0067">ATP-binding</keyword>